<keyword evidence="6" id="KW-1185">Reference proteome</keyword>
<reference evidence="5 6" key="1">
    <citation type="submission" date="2023-08" db="EMBL/GenBank/DDBJ databases">
        <authorList>
            <person name="Girao M."/>
            <person name="Carvalho M.F."/>
        </authorList>
    </citation>
    <scope>NUCLEOTIDE SEQUENCE [LARGE SCALE GENOMIC DNA]</scope>
    <source>
        <strain evidence="5 6">CT-R113</strain>
    </source>
</reference>
<feature type="region of interest" description="Disordered" evidence="3">
    <location>
        <begin position="152"/>
        <end position="254"/>
    </location>
</feature>
<evidence type="ECO:0000256" key="1">
    <source>
        <dbReference type="ARBA" id="ARBA00022679"/>
    </source>
</evidence>
<accession>A0ABU7KFS9</accession>
<evidence type="ECO:0000256" key="2">
    <source>
        <dbReference type="ARBA" id="ARBA00023315"/>
    </source>
</evidence>
<feature type="compositionally biased region" description="Low complexity" evidence="3">
    <location>
        <begin position="184"/>
        <end position="208"/>
    </location>
</feature>
<dbReference type="RefSeq" id="WP_330094866.1">
    <property type="nucleotide sequence ID" value="NZ_JAUZMY010000041.1"/>
</dbReference>
<proteinExistence type="predicted"/>
<dbReference type="PROSITE" id="PS51186">
    <property type="entry name" value="GNAT"/>
    <property type="match status" value="1"/>
</dbReference>
<sequence length="254" mass="26837">MGPRQPAPPETPVIRAARIDDPLAAPLVDELRREYTARYGSSAGDEMTRFPASDFAPPHGLLLLLLLGGRPVAGGAFRRYDERTAEIKRMWTGSAHRRRGYARLVLDALERAAVTAGYGRVHLTTGPRQPEARGLYLAAGYTPGFDVTADPETIGPLAFDKDLPPFPERPWGPATDAPAHRAPAGRGTRHPTPGTAGTAAQRTALAEAARTDRAPEGTAGTALPGTAPRHPGTPAGNPLDPCTGLLRGGAGWTR</sequence>
<name>A0ABU7KFS9_9ACTN</name>
<dbReference type="Pfam" id="PF00583">
    <property type="entry name" value="Acetyltransf_1"/>
    <property type="match status" value="1"/>
</dbReference>
<dbReference type="Proteomes" id="UP001356095">
    <property type="component" value="Unassembled WGS sequence"/>
</dbReference>
<keyword evidence="1" id="KW-0808">Transferase</keyword>
<comment type="caution">
    <text evidence="5">The sequence shown here is derived from an EMBL/GenBank/DDBJ whole genome shotgun (WGS) entry which is preliminary data.</text>
</comment>
<evidence type="ECO:0000256" key="3">
    <source>
        <dbReference type="SAM" id="MobiDB-lite"/>
    </source>
</evidence>
<evidence type="ECO:0000259" key="4">
    <source>
        <dbReference type="PROSITE" id="PS51186"/>
    </source>
</evidence>
<dbReference type="InterPro" id="IPR016181">
    <property type="entry name" value="Acyl_CoA_acyltransferase"/>
</dbReference>
<dbReference type="PANTHER" id="PTHR43877:SF2">
    <property type="entry name" value="AMINOALKYLPHOSPHONATE N-ACETYLTRANSFERASE-RELATED"/>
    <property type="match status" value="1"/>
</dbReference>
<dbReference type="InterPro" id="IPR050832">
    <property type="entry name" value="Bact_Acetyltransf"/>
</dbReference>
<dbReference type="EMBL" id="JAUZMY010000041">
    <property type="protein sequence ID" value="MEE2041106.1"/>
    <property type="molecule type" value="Genomic_DNA"/>
</dbReference>
<dbReference type="InterPro" id="IPR000182">
    <property type="entry name" value="GNAT_dom"/>
</dbReference>
<dbReference type="CDD" id="cd04301">
    <property type="entry name" value="NAT_SF"/>
    <property type="match status" value="1"/>
</dbReference>
<evidence type="ECO:0000313" key="6">
    <source>
        <dbReference type="Proteomes" id="UP001356095"/>
    </source>
</evidence>
<keyword evidence="2" id="KW-0012">Acyltransferase</keyword>
<gene>
    <name evidence="5" type="ORF">Q8791_28170</name>
</gene>
<protein>
    <submittedName>
        <fullName evidence="5">GNAT family N-acetyltransferase</fullName>
    </submittedName>
</protein>
<dbReference type="SUPFAM" id="SSF55729">
    <property type="entry name" value="Acyl-CoA N-acyltransferases (Nat)"/>
    <property type="match status" value="1"/>
</dbReference>
<feature type="domain" description="N-acetyltransferase" evidence="4">
    <location>
        <begin position="12"/>
        <end position="164"/>
    </location>
</feature>
<organism evidence="5 6">
    <name type="scientific">Nocardiopsis codii</name>
    <dbReference type="NCBI Taxonomy" id="3065942"/>
    <lineage>
        <taxon>Bacteria</taxon>
        <taxon>Bacillati</taxon>
        <taxon>Actinomycetota</taxon>
        <taxon>Actinomycetes</taxon>
        <taxon>Streptosporangiales</taxon>
        <taxon>Nocardiopsidaceae</taxon>
        <taxon>Nocardiopsis</taxon>
    </lineage>
</organism>
<dbReference type="Gene3D" id="3.40.630.30">
    <property type="match status" value="1"/>
</dbReference>
<evidence type="ECO:0000313" key="5">
    <source>
        <dbReference type="EMBL" id="MEE2041106.1"/>
    </source>
</evidence>
<dbReference type="PANTHER" id="PTHR43877">
    <property type="entry name" value="AMINOALKYLPHOSPHONATE N-ACETYLTRANSFERASE-RELATED-RELATED"/>
    <property type="match status" value="1"/>
</dbReference>